<dbReference type="EMBL" id="CAESGF010000031">
    <property type="protein sequence ID" value="CAB4365430.1"/>
    <property type="molecule type" value="Genomic_DNA"/>
</dbReference>
<evidence type="ECO:0000313" key="1">
    <source>
        <dbReference type="EMBL" id="CAB4365430.1"/>
    </source>
</evidence>
<dbReference type="AlphaFoldDB" id="A0A6J7AH56"/>
<sequence>MRRRYCDHIDGLDGIAAQPAGEDFEELCWGLLQRRYAPKDLIRLPSTMGGDRGLEGFSTDRIAYQCYADQDSITLRQRTDKQKRKLTQDTGKLKTYSKELTKLFAGNQILLDFYFLMVPQFHAAELQFHAADRAQKVRGFGLPFISDRFAIRIVTPRDYPDEYRALVAGGYAELELTDPQVEAAAPQLFQSEKPELVTTLDRKIEVILTDTGGRETLRDIMVRYFLESEQLLLELEEWPHTRTAIEERQVLCERKLELENLLSSNPAANRVSELIASYQNDLLANVPGLRQVDAARLASGQVSEWLMRCPLRFREPA</sequence>
<gene>
    <name evidence="2" type="ORF">UFOPK2656_03024</name>
    <name evidence="3" type="ORF">UFOPK3099_02198</name>
    <name evidence="4" type="ORF">UFOPK3651_02941</name>
    <name evidence="5" type="ORF">UFOPK3931_03335</name>
    <name evidence="1" type="ORF">UFOPK4189_03174</name>
</gene>
<dbReference type="EMBL" id="CAFBMT010000025">
    <property type="protein sequence ID" value="CAB4952336.1"/>
    <property type="molecule type" value="Genomic_DNA"/>
</dbReference>
<name>A0A6J7AH56_9ZZZZ</name>
<proteinExistence type="predicted"/>
<evidence type="ECO:0000313" key="4">
    <source>
        <dbReference type="EMBL" id="CAB4952336.1"/>
    </source>
</evidence>
<organism evidence="3">
    <name type="scientific">freshwater metagenome</name>
    <dbReference type="NCBI Taxonomy" id="449393"/>
    <lineage>
        <taxon>unclassified sequences</taxon>
        <taxon>metagenomes</taxon>
        <taxon>ecological metagenomes</taxon>
    </lineage>
</organism>
<accession>A0A6J7AH56</accession>
<evidence type="ECO:0000313" key="5">
    <source>
        <dbReference type="EMBL" id="CAB5020694.1"/>
    </source>
</evidence>
<dbReference type="EMBL" id="CAEZYF010000028">
    <property type="protein sequence ID" value="CAB4742870.1"/>
    <property type="molecule type" value="Genomic_DNA"/>
</dbReference>
<evidence type="ECO:0000313" key="3">
    <source>
        <dbReference type="EMBL" id="CAB4832095.1"/>
    </source>
</evidence>
<dbReference type="EMBL" id="CAFBOL010000167">
    <property type="protein sequence ID" value="CAB5020694.1"/>
    <property type="molecule type" value="Genomic_DNA"/>
</dbReference>
<reference evidence="3" key="1">
    <citation type="submission" date="2020-05" db="EMBL/GenBank/DDBJ databases">
        <authorList>
            <person name="Chiriac C."/>
            <person name="Salcher M."/>
            <person name="Ghai R."/>
            <person name="Kavagutti S V."/>
        </authorList>
    </citation>
    <scope>NUCLEOTIDE SEQUENCE</scope>
</reference>
<evidence type="ECO:0000313" key="2">
    <source>
        <dbReference type="EMBL" id="CAB4742870.1"/>
    </source>
</evidence>
<protein>
    <submittedName>
        <fullName evidence="3">Unannotated protein</fullName>
    </submittedName>
</protein>
<dbReference type="EMBL" id="CAFAAV010000203">
    <property type="protein sequence ID" value="CAB4832095.1"/>
    <property type="molecule type" value="Genomic_DNA"/>
</dbReference>